<dbReference type="InterPro" id="IPR002048">
    <property type="entry name" value="EF_hand_dom"/>
</dbReference>
<organism evidence="2 3">
    <name type="scientific">Allokutzneria oryzae</name>
    <dbReference type="NCBI Taxonomy" id="1378989"/>
    <lineage>
        <taxon>Bacteria</taxon>
        <taxon>Bacillati</taxon>
        <taxon>Actinomycetota</taxon>
        <taxon>Actinomycetes</taxon>
        <taxon>Pseudonocardiales</taxon>
        <taxon>Pseudonocardiaceae</taxon>
        <taxon>Allokutzneria</taxon>
    </lineage>
</organism>
<dbReference type="Gene3D" id="1.10.238.10">
    <property type="entry name" value="EF-hand"/>
    <property type="match status" value="1"/>
</dbReference>
<reference evidence="2 3" key="1">
    <citation type="submission" date="2024-09" db="EMBL/GenBank/DDBJ databases">
        <authorList>
            <person name="Sun Q."/>
            <person name="Mori K."/>
        </authorList>
    </citation>
    <scope>NUCLEOTIDE SEQUENCE [LARGE SCALE GENOMIC DNA]</scope>
    <source>
        <strain evidence="2 3">TBRC 7907</strain>
    </source>
</reference>
<comment type="caution">
    <text evidence="2">The sequence shown here is derived from an EMBL/GenBank/DDBJ whole genome shotgun (WGS) entry which is preliminary data.</text>
</comment>
<evidence type="ECO:0000313" key="2">
    <source>
        <dbReference type="EMBL" id="MFB9907677.1"/>
    </source>
</evidence>
<dbReference type="PROSITE" id="PS00018">
    <property type="entry name" value="EF_HAND_1"/>
    <property type="match status" value="2"/>
</dbReference>
<dbReference type="SUPFAM" id="SSF47473">
    <property type="entry name" value="EF-hand"/>
    <property type="match status" value="1"/>
</dbReference>
<dbReference type="RefSeq" id="WP_377858262.1">
    <property type="nucleotide sequence ID" value="NZ_JBHLZU010000023.1"/>
</dbReference>
<evidence type="ECO:0000259" key="1">
    <source>
        <dbReference type="PROSITE" id="PS50222"/>
    </source>
</evidence>
<evidence type="ECO:0000313" key="3">
    <source>
        <dbReference type="Proteomes" id="UP001589693"/>
    </source>
</evidence>
<keyword evidence="3" id="KW-1185">Reference proteome</keyword>
<dbReference type="Pfam" id="PF13499">
    <property type="entry name" value="EF-hand_7"/>
    <property type="match status" value="1"/>
</dbReference>
<dbReference type="Proteomes" id="UP001589693">
    <property type="component" value="Unassembled WGS sequence"/>
</dbReference>
<dbReference type="InterPro" id="IPR018247">
    <property type="entry name" value="EF_Hand_1_Ca_BS"/>
</dbReference>
<dbReference type="Pfam" id="PF13202">
    <property type="entry name" value="EF-hand_5"/>
    <property type="match status" value="1"/>
</dbReference>
<name>A0ABV6A3E2_9PSEU</name>
<dbReference type="PROSITE" id="PS50222">
    <property type="entry name" value="EF_HAND_2"/>
    <property type="match status" value="1"/>
</dbReference>
<gene>
    <name evidence="2" type="ORF">ACFFQA_27400</name>
</gene>
<dbReference type="SMART" id="SM00054">
    <property type="entry name" value="EFh"/>
    <property type="match status" value="3"/>
</dbReference>
<feature type="domain" description="EF-hand" evidence="1">
    <location>
        <begin position="129"/>
        <end position="164"/>
    </location>
</feature>
<protein>
    <submittedName>
        <fullName evidence="2">EF-hand domain-containing protein</fullName>
    </submittedName>
</protein>
<dbReference type="EMBL" id="JBHLZU010000023">
    <property type="protein sequence ID" value="MFB9907677.1"/>
    <property type="molecule type" value="Genomic_DNA"/>
</dbReference>
<dbReference type="InterPro" id="IPR011992">
    <property type="entry name" value="EF-hand-dom_pair"/>
</dbReference>
<sequence length="179" mass="19511">MASELQRRKISGVFAAMDADGDGLLEESDFQALTDRWTAIRGAEQGSEAHARLTSVMMGWWATLLAVSDPARDGDKVTLEDVLAVVDRLGSMTEVVTGTAHTMFDAVDENSDDEISPAEYRQMIEGWTGTATDTDEIFALLDSNGDGRLSRAEFAVLWTEFWAGDSPDAPGNLIFGHYD</sequence>
<accession>A0ABV6A3E2</accession>
<dbReference type="CDD" id="cd00051">
    <property type="entry name" value="EFh"/>
    <property type="match status" value="1"/>
</dbReference>
<proteinExistence type="predicted"/>